<name>A0ABD4XKI2_WEIPA</name>
<proteinExistence type="inferred from homology"/>
<evidence type="ECO:0000313" key="11">
    <source>
        <dbReference type="Proteomes" id="UP001215461"/>
    </source>
</evidence>
<dbReference type="Pfam" id="PF20730">
    <property type="entry name" value="YetF_N"/>
    <property type="match status" value="1"/>
</dbReference>
<dbReference type="InterPro" id="IPR007353">
    <property type="entry name" value="DUF421"/>
</dbReference>
<comment type="similarity">
    <text evidence="2">Belongs to the UPF0702 family.</text>
</comment>
<organism evidence="10 11">
    <name type="scientific">Weissella paramesenteroides</name>
    <name type="common">Leuconostoc paramesenteroides</name>
    <dbReference type="NCBI Taxonomy" id="1249"/>
    <lineage>
        <taxon>Bacteria</taxon>
        <taxon>Bacillati</taxon>
        <taxon>Bacillota</taxon>
        <taxon>Bacilli</taxon>
        <taxon>Lactobacillales</taxon>
        <taxon>Lactobacillaceae</taxon>
        <taxon>Weissella</taxon>
    </lineage>
</organism>
<dbReference type="AlphaFoldDB" id="A0ABD4XKI2"/>
<comment type="subcellular location">
    <subcellularLocation>
        <location evidence="1">Cell membrane</location>
        <topology evidence="1">Multi-pass membrane protein</topology>
    </subcellularLocation>
</comment>
<accession>A0ABD4XKI2</accession>
<evidence type="ECO:0000259" key="9">
    <source>
        <dbReference type="Pfam" id="PF20730"/>
    </source>
</evidence>
<evidence type="ECO:0000256" key="1">
    <source>
        <dbReference type="ARBA" id="ARBA00004651"/>
    </source>
</evidence>
<keyword evidence="5 7" id="KW-1133">Transmembrane helix</keyword>
<keyword evidence="4 7" id="KW-0812">Transmembrane</keyword>
<sequence length="215" mass="24137">MFSYSDIFLKLVIGFVFITLLIKFSGKGSLAPTSPLDQLQNYVLGGIIGGILYNQAISVAQFVVVLSIWALLMLTTRYLKIHVHAVGKFIDGEPMTIIYNGELLVKNCLQANLSAKEIDFKLRSAGVLDINQVKRAILEQNGSITILGKYDEDVRFPVIIDGKVDTDVLQVMDKDQQWLDHELDGQGIVDIKDVYMAKYRHHKWEIATYGSQDEA</sequence>
<protein>
    <submittedName>
        <fullName evidence="10">DUF421 domain-containing protein</fullName>
    </submittedName>
</protein>
<evidence type="ECO:0000256" key="2">
    <source>
        <dbReference type="ARBA" id="ARBA00006448"/>
    </source>
</evidence>
<dbReference type="Gene3D" id="3.30.240.20">
    <property type="entry name" value="bsu07140 like domains"/>
    <property type="match status" value="2"/>
</dbReference>
<evidence type="ECO:0000256" key="3">
    <source>
        <dbReference type="ARBA" id="ARBA00022475"/>
    </source>
</evidence>
<comment type="caution">
    <text evidence="10">The sequence shown here is derived from an EMBL/GenBank/DDBJ whole genome shotgun (WGS) entry which is preliminary data.</text>
</comment>
<evidence type="ECO:0000256" key="5">
    <source>
        <dbReference type="ARBA" id="ARBA00022989"/>
    </source>
</evidence>
<evidence type="ECO:0000256" key="7">
    <source>
        <dbReference type="SAM" id="Phobius"/>
    </source>
</evidence>
<keyword evidence="3" id="KW-1003">Cell membrane</keyword>
<feature type="transmembrane region" description="Helical" evidence="7">
    <location>
        <begin position="46"/>
        <end position="72"/>
    </location>
</feature>
<evidence type="ECO:0000256" key="4">
    <source>
        <dbReference type="ARBA" id="ARBA00022692"/>
    </source>
</evidence>
<dbReference type="Pfam" id="PF04239">
    <property type="entry name" value="DUF421"/>
    <property type="match status" value="1"/>
</dbReference>
<feature type="domain" description="YetF C-terminal" evidence="8">
    <location>
        <begin position="82"/>
        <end position="199"/>
    </location>
</feature>
<keyword evidence="6 7" id="KW-0472">Membrane</keyword>
<feature type="transmembrane region" description="Helical" evidence="7">
    <location>
        <begin position="7"/>
        <end position="26"/>
    </location>
</feature>
<dbReference type="InterPro" id="IPR048454">
    <property type="entry name" value="YetF_N"/>
</dbReference>
<reference evidence="10 11" key="1">
    <citation type="submission" date="2020-03" db="EMBL/GenBank/DDBJ databases">
        <title>Comparative genomics of Weissella paramesenteroides.</title>
        <authorList>
            <person name="Kant R."/>
            <person name="Takala T."/>
            <person name="Saris P."/>
        </authorList>
    </citation>
    <scope>NUCLEOTIDE SEQUENCE [LARGE SCALE GENOMIC DNA]</scope>
    <source>
        <strain evidence="10 11">SJ27-4</strain>
    </source>
</reference>
<evidence type="ECO:0000259" key="8">
    <source>
        <dbReference type="Pfam" id="PF04239"/>
    </source>
</evidence>
<dbReference type="GO" id="GO:0005886">
    <property type="term" value="C:plasma membrane"/>
    <property type="evidence" value="ECO:0007669"/>
    <property type="project" value="UniProtKB-SubCell"/>
</dbReference>
<dbReference type="Proteomes" id="UP001215461">
    <property type="component" value="Unassembled WGS sequence"/>
</dbReference>
<dbReference type="PANTHER" id="PTHR34582:SF6">
    <property type="entry name" value="UPF0702 TRANSMEMBRANE PROTEIN YCAP"/>
    <property type="match status" value="1"/>
</dbReference>
<dbReference type="PANTHER" id="PTHR34582">
    <property type="entry name" value="UPF0702 TRANSMEMBRANE PROTEIN YCAP"/>
    <property type="match status" value="1"/>
</dbReference>
<dbReference type="RefSeq" id="WP_150176862.1">
    <property type="nucleotide sequence ID" value="NZ_CP065046.1"/>
</dbReference>
<evidence type="ECO:0000313" key="10">
    <source>
        <dbReference type="EMBL" id="MDF8371663.1"/>
    </source>
</evidence>
<dbReference type="InterPro" id="IPR023090">
    <property type="entry name" value="UPF0702_alpha/beta_dom_sf"/>
</dbReference>
<dbReference type="EMBL" id="JAANXN010000011">
    <property type="protein sequence ID" value="MDF8371663.1"/>
    <property type="molecule type" value="Genomic_DNA"/>
</dbReference>
<gene>
    <name evidence="10" type="ORF">G9403_08440</name>
</gene>
<feature type="domain" description="YetF-like N-terminal transmembrane" evidence="9">
    <location>
        <begin position="4"/>
        <end position="79"/>
    </location>
</feature>
<evidence type="ECO:0000256" key="6">
    <source>
        <dbReference type="ARBA" id="ARBA00023136"/>
    </source>
</evidence>